<dbReference type="Proteomes" id="UP000076532">
    <property type="component" value="Unassembled WGS sequence"/>
</dbReference>
<gene>
    <name evidence="1" type="ORF">FIBSPDRAFT_856088</name>
</gene>
<dbReference type="OrthoDB" id="435022at2759"/>
<evidence type="ECO:0000313" key="1">
    <source>
        <dbReference type="EMBL" id="KZP25144.1"/>
    </source>
</evidence>
<sequence length="92" mass="10185">MLISTPLSSSHALPRLRNRAARRTLHASRVRAPHPWGARVMGPVDAEDVFRSFRYDAHPMVILAYHADANPSLRGQNVSTDGITASLHSWTS</sequence>
<evidence type="ECO:0000313" key="2">
    <source>
        <dbReference type="Proteomes" id="UP000076532"/>
    </source>
</evidence>
<protein>
    <submittedName>
        <fullName evidence="1">Uncharacterized protein</fullName>
    </submittedName>
</protein>
<reference evidence="1 2" key="1">
    <citation type="journal article" date="2016" name="Mol. Biol. Evol.">
        <title>Comparative Genomics of Early-Diverging Mushroom-Forming Fungi Provides Insights into the Origins of Lignocellulose Decay Capabilities.</title>
        <authorList>
            <person name="Nagy L.G."/>
            <person name="Riley R."/>
            <person name="Tritt A."/>
            <person name="Adam C."/>
            <person name="Daum C."/>
            <person name="Floudas D."/>
            <person name="Sun H."/>
            <person name="Yadav J.S."/>
            <person name="Pangilinan J."/>
            <person name="Larsson K.H."/>
            <person name="Matsuura K."/>
            <person name="Barry K."/>
            <person name="Labutti K."/>
            <person name="Kuo R."/>
            <person name="Ohm R.A."/>
            <person name="Bhattacharya S.S."/>
            <person name="Shirouzu T."/>
            <person name="Yoshinaga Y."/>
            <person name="Martin F.M."/>
            <person name="Grigoriev I.V."/>
            <person name="Hibbett D.S."/>
        </authorList>
    </citation>
    <scope>NUCLEOTIDE SEQUENCE [LARGE SCALE GENOMIC DNA]</scope>
    <source>
        <strain evidence="1 2">CBS 109695</strain>
    </source>
</reference>
<dbReference type="EMBL" id="KV417522">
    <property type="protein sequence ID" value="KZP25144.1"/>
    <property type="molecule type" value="Genomic_DNA"/>
</dbReference>
<dbReference type="AlphaFoldDB" id="A0A166NLR5"/>
<accession>A0A166NLR5</accession>
<proteinExistence type="predicted"/>
<keyword evidence="2" id="KW-1185">Reference proteome</keyword>
<name>A0A166NLR5_9AGAM</name>
<organism evidence="1 2">
    <name type="scientific">Athelia psychrophila</name>
    <dbReference type="NCBI Taxonomy" id="1759441"/>
    <lineage>
        <taxon>Eukaryota</taxon>
        <taxon>Fungi</taxon>
        <taxon>Dikarya</taxon>
        <taxon>Basidiomycota</taxon>
        <taxon>Agaricomycotina</taxon>
        <taxon>Agaricomycetes</taxon>
        <taxon>Agaricomycetidae</taxon>
        <taxon>Atheliales</taxon>
        <taxon>Atheliaceae</taxon>
        <taxon>Athelia</taxon>
    </lineage>
</organism>